<dbReference type="InterPro" id="IPR017970">
    <property type="entry name" value="Homeobox_CS"/>
</dbReference>
<name>A0AAV4Y2Q6_CAEEX</name>
<dbReference type="Pfam" id="PF00046">
    <property type="entry name" value="Homeodomain"/>
    <property type="match status" value="1"/>
</dbReference>
<dbReference type="PRINTS" id="PR00024">
    <property type="entry name" value="HOMEOBOX"/>
</dbReference>
<keyword evidence="4 6" id="KW-0371">Homeobox</keyword>
<dbReference type="AlphaFoldDB" id="A0AAV4Y2Q6"/>
<sequence>MSYSANSGNLAGGPHERQNEKLNRQKNKIKFIQKRNTSTCLRMARTAVDGDLVFQDFLPQTTLKRDCPRSRRQSRKGQTTAEEKRSRTSFSHSQLQKLRAEFLANQYLDENRRQKLAKELHLNELQIKIWFQNRRAKMKKNSSFNDPLIQQLKEHGLYNHSTNKS</sequence>
<dbReference type="PRINTS" id="PR00026">
    <property type="entry name" value="ENGRAILED"/>
</dbReference>
<dbReference type="EMBL" id="BPLR01018574">
    <property type="protein sequence ID" value="GIZ00671.1"/>
    <property type="molecule type" value="Genomic_DNA"/>
</dbReference>
<dbReference type="GO" id="GO:0005634">
    <property type="term" value="C:nucleus"/>
    <property type="evidence" value="ECO:0007669"/>
    <property type="project" value="UniProtKB-SubCell"/>
</dbReference>
<dbReference type="GO" id="GO:0030182">
    <property type="term" value="P:neuron differentiation"/>
    <property type="evidence" value="ECO:0007669"/>
    <property type="project" value="TreeGrafter"/>
</dbReference>
<keyword evidence="3 6" id="KW-0238">DNA-binding</keyword>
<keyword evidence="11" id="KW-1185">Reference proteome</keyword>
<dbReference type="GO" id="GO:0000978">
    <property type="term" value="F:RNA polymerase II cis-regulatory region sequence-specific DNA binding"/>
    <property type="evidence" value="ECO:0007669"/>
    <property type="project" value="TreeGrafter"/>
</dbReference>
<proteinExistence type="inferred from homology"/>
<dbReference type="InterPro" id="IPR009057">
    <property type="entry name" value="Homeodomain-like_sf"/>
</dbReference>
<dbReference type="CDD" id="cd00086">
    <property type="entry name" value="homeodomain"/>
    <property type="match status" value="1"/>
</dbReference>
<evidence type="ECO:0000256" key="5">
    <source>
        <dbReference type="ARBA" id="ARBA00023242"/>
    </source>
</evidence>
<dbReference type="PANTHER" id="PTHR24341:SF6">
    <property type="entry name" value="HOMEOBOX PROTEIN INVECTED"/>
    <property type="match status" value="1"/>
</dbReference>
<feature type="DNA-binding region" description="Homeobox" evidence="6">
    <location>
        <begin position="83"/>
        <end position="142"/>
    </location>
</feature>
<evidence type="ECO:0000259" key="9">
    <source>
        <dbReference type="PROSITE" id="PS50071"/>
    </source>
</evidence>
<keyword evidence="5 6" id="KW-0539">Nucleus</keyword>
<feature type="compositionally biased region" description="Basic and acidic residues" evidence="8">
    <location>
        <begin position="14"/>
        <end position="23"/>
    </location>
</feature>
<dbReference type="InterPro" id="IPR020479">
    <property type="entry name" value="HD_metazoa"/>
</dbReference>
<evidence type="ECO:0000313" key="11">
    <source>
        <dbReference type="Proteomes" id="UP001054945"/>
    </source>
</evidence>
<evidence type="ECO:0000256" key="6">
    <source>
        <dbReference type="PROSITE-ProRule" id="PRU00108"/>
    </source>
</evidence>
<dbReference type="InterPro" id="IPR000747">
    <property type="entry name" value="HD_engrailed"/>
</dbReference>
<dbReference type="Gene3D" id="1.10.10.60">
    <property type="entry name" value="Homeodomain-like"/>
    <property type="match status" value="1"/>
</dbReference>
<gene>
    <name evidence="10" type="primary">eng1a</name>
    <name evidence="10" type="ORF">CEXT_229331</name>
</gene>
<comment type="subcellular location">
    <subcellularLocation>
        <location evidence="1 6 7">Nucleus</location>
    </subcellularLocation>
</comment>
<reference evidence="10 11" key="1">
    <citation type="submission" date="2021-06" db="EMBL/GenBank/DDBJ databases">
        <title>Caerostris extrusa draft genome.</title>
        <authorList>
            <person name="Kono N."/>
            <person name="Arakawa K."/>
        </authorList>
    </citation>
    <scope>NUCLEOTIDE SEQUENCE [LARGE SCALE GENOMIC DNA]</scope>
</reference>
<evidence type="ECO:0000256" key="2">
    <source>
        <dbReference type="ARBA" id="ARBA00010896"/>
    </source>
</evidence>
<comment type="similarity">
    <text evidence="2">Belongs to the engrailed homeobox family.</text>
</comment>
<evidence type="ECO:0000256" key="7">
    <source>
        <dbReference type="RuleBase" id="RU000682"/>
    </source>
</evidence>
<comment type="caution">
    <text evidence="10">The sequence shown here is derived from an EMBL/GenBank/DDBJ whole genome shotgun (WGS) entry which is preliminary data.</text>
</comment>
<dbReference type="SMART" id="SM00389">
    <property type="entry name" value="HOX"/>
    <property type="match status" value="1"/>
</dbReference>
<dbReference type="SUPFAM" id="SSF46689">
    <property type="entry name" value="Homeodomain-like"/>
    <property type="match status" value="1"/>
</dbReference>
<feature type="region of interest" description="Disordered" evidence="8">
    <location>
        <begin position="64"/>
        <end position="93"/>
    </location>
</feature>
<dbReference type="GO" id="GO:0000981">
    <property type="term" value="F:DNA-binding transcription factor activity, RNA polymerase II-specific"/>
    <property type="evidence" value="ECO:0007669"/>
    <property type="project" value="InterPro"/>
</dbReference>
<dbReference type="InterPro" id="IPR050720">
    <property type="entry name" value="Engrailed_Homeobox_TFs"/>
</dbReference>
<dbReference type="PROSITE" id="PS00027">
    <property type="entry name" value="HOMEOBOX_1"/>
    <property type="match status" value="1"/>
</dbReference>
<feature type="domain" description="Homeobox" evidence="9">
    <location>
        <begin position="81"/>
        <end position="141"/>
    </location>
</feature>
<evidence type="ECO:0000256" key="1">
    <source>
        <dbReference type="ARBA" id="ARBA00004123"/>
    </source>
</evidence>
<evidence type="ECO:0000256" key="4">
    <source>
        <dbReference type="ARBA" id="ARBA00023155"/>
    </source>
</evidence>
<dbReference type="PANTHER" id="PTHR24341">
    <property type="entry name" value="HOMEOBOX PROTEIN ENGRAILED"/>
    <property type="match status" value="1"/>
</dbReference>
<evidence type="ECO:0000313" key="10">
    <source>
        <dbReference type="EMBL" id="GIZ00671.1"/>
    </source>
</evidence>
<evidence type="ECO:0000256" key="3">
    <source>
        <dbReference type="ARBA" id="ARBA00023125"/>
    </source>
</evidence>
<dbReference type="InterPro" id="IPR001356">
    <property type="entry name" value="HD"/>
</dbReference>
<evidence type="ECO:0000256" key="8">
    <source>
        <dbReference type="SAM" id="MobiDB-lite"/>
    </source>
</evidence>
<dbReference type="Proteomes" id="UP001054945">
    <property type="component" value="Unassembled WGS sequence"/>
</dbReference>
<protein>
    <submittedName>
        <fullName evidence="10">Homeobox protein engrailed-1a</fullName>
    </submittedName>
</protein>
<dbReference type="PROSITE" id="PS50071">
    <property type="entry name" value="HOMEOBOX_2"/>
    <property type="match status" value="1"/>
</dbReference>
<accession>A0AAV4Y2Q6</accession>
<feature type="region of interest" description="Disordered" evidence="8">
    <location>
        <begin position="1"/>
        <end position="26"/>
    </location>
</feature>
<organism evidence="10 11">
    <name type="scientific">Caerostris extrusa</name>
    <name type="common">Bark spider</name>
    <name type="synonym">Caerostris bankana</name>
    <dbReference type="NCBI Taxonomy" id="172846"/>
    <lineage>
        <taxon>Eukaryota</taxon>
        <taxon>Metazoa</taxon>
        <taxon>Ecdysozoa</taxon>
        <taxon>Arthropoda</taxon>
        <taxon>Chelicerata</taxon>
        <taxon>Arachnida</taxon>
        <taxon>Araneae</taxon>
        <taxon>Araneomorphae</taxon>
        <taxon>Entelegynae</taxon>
        <taxon>Araneoidea</taxon>
        <taxon>Araneidae</taxon>
        <taxon>Caerostris</taxon>
    </lineage>
</organism>